<name>A0A0K0E4Q0_STRER</name>
<dbReference type="SMART" id="SM00254">
    <property type="entry name" value="ShKT"/>
    <property type="match status" value="3"/>
</dbReference>
<feature type="domain" description="ShKT" evidence="3">
    <location>
        <begin position="136"/>
        <end position="176"/>
    </location>
</feature>
<dbReference type="PANTHER" id="PTHR46219">
    <property type="entry name" value="PROTEIN CBG11138"/>
    <property type="match status" value="1"/>
</dbReference>
<comment type="caution">
    <text evidence="1">Lacks conserved residue(s) required for the propagation of feature annotation.</text>
</comment>
<dbReference type="Gene3D" id="1.10.10.1870">
    <property type="entry name" value="ShTK domain-like"/>
    <property type="match status" value="3"/>
</dbReference>
<accession>A0A0K0E4Q0</accession>
<protein>
    <submittedName>
        <fullName evidence="5 6">ShKT domain-containing protein</fullName>
    </submittedName>
</protein>
<dbReference type="InterPro" id="IPR003582">
    <property type="entry name" value="ShKT_dom"/>
</dbReference>
<keyword evidence="2" id="KW-0732">Signal</keyword>
<dbReference type="WBParaSite" id="SSTP_0000446900.1">
    <property type="protein sequence ID" value="SSTP_0000446900.1"/>
    <property type="gene ID" value="SSTP_0000446900"/>
</dbReference>
<dbReference type="WBParaSite" id="TCONS_00012552.p1">
    <property type="protein sequence ID" value="TCONS_00012552.p1"/>
    <property type="gene ID" value="XLOC_008204"/>
</dbReference>
<evidence type="ECO:0000313" key="4">
    <source>
        <dbReference type="Proteomes" id="UP000035681"/>
    </source>
</evidence>
<dbReference type="PROSITE" id="PS51670">
    <property type="entry name" value="SHKT"/>
    <property type="match status" value="2"/>
</dbReference>
<feature type="signal peptide" evidence="2">
    <location>
        <begin position="1"/>
        <end position="24"/>
    </location>
</feature>
<evidence type="ECO:0000313" key="6">
    <source>
        <dbReference type="WBParaSite" id="TCONS_00012552.p1"/>
    </source>
</evidence>
<dbReference type="Proteomes" id="UP000035681">
    <property type="component" value="Unplaced"/>
</dbReference>
<evidence type="ECO:0000259" key="3">
    <source>
        <dbReference type="PROSITE" id="PS51670"/>
    </source>
</evidence>
<dbReference type="PANTHER" id="PTHR46219:SF8">
    <property type="entry name" value="SHKT DOMAIN-CONTAINING PROTEIN"/>
    <property type="match status" value="1"/>
</dbReference>
<dbReference type="Pfam" id="PF01549">
    <property type="entry name" value="ShK"/>
    <property type="match status" value="3"/>
</dbReference>
<organism evidence="5">
    <name type="scientific">Strongyloides stercoralis</name>
    <name type="common">Threadworm</name>
    <dbReference type="NCBI Taxonomy" id="6248"/>
    <lineage>
        <taxon>Eukaryota</taxon>
        <taxon>Metazoa</taxon>
        <taxon>Ecdysozoa</taxon>
        <taxon>Nematoda</taxon>
        <taxon>Chromadorea</taxon>
        <taxon>Rhabditida</taxon>
        <taxon>Tylenchina</taxon>
        <taxon>Panagrolaimomorpha</taxon>
        <taxon>Strongyloidoidea</taxon>
        <taxon>Strongyloididae</taxon>
        <taxon>Strongyloides</taxon>
    </lineage>
</organism>
<evidence type="ECO:0000313" key="5">
    <source>
        <dbReference type="WBParaSite" id="SSTP_0000446900.1"/>
    </source>
</evidence>
<evidence type="ECO:0000256" key="2">
    <source>
        <dbReference type="SAM" id="SignalP"/>
    </source>
</evidence>
<sequence length="177" mass="19891">MTSKIVILYFKIFLSFIILTKIEGNVSGLVPVIVADCKDELPDCETLRPYCTDTNYKSFLMQKCKKTCGYCNDNTVIPPANCKDLATEGPQSCQALKSYCTDVNYLTFMKQNCPVTCGYCTPTNNNQVTPKPNSDCFNLADRTTGSNDCENNKHLCQNILYKKLMAEQCRKTCGYCQ</sequence>
<evidence type="ECO:0000256" key="1">
    <source>
        <dbReference type="PROSITE-ProRule" id="PRU01005"/>
    </source>
</evidence>
<reference evidence="5" key="1">
    <citation type="submission" date="2015-08" db="UniProtKB">
        <authorList>
            <consortium name="WormBaseParasite"/>
        </authorList>
    </citation>
    <scope>IDENTIFICATION</scope>
</reference>
<dbReference type="STRING" id="6248.A0A0K0E4Q0"/>
<keyword evidence="4" id="KW-1185">Reference proteome</keyword>
<feature type="chain" id="PRO_5005327439" evidence="2">
    <location>
        <begin position="25"/>
        <end position="177"/>
    </location>
</feature>
<feature type="domain" description="ShKT" evidence="3">
    <location>
        <begin position="68"/>
        <end position="120"/>
    </location>
</feature>
<dbReference type="AlphaFoldDB" id="A0A0K0E4Q0"/>
<proteinExistence type="predicted"/>